<keyword evidence="2" id="KW-1185">Reference proteome</keyword>
<dbReference type="Proteomes" id="UP001629156">
    <property type="component" value="Unassembled WGS sequence"/>
</dbReference>
<accession>A0ABW8Z1A0</accession>
<organism evidence="1 2">
    <name type="scientific">Flavobacterium rhizosphaerae</name>
    <dbReference type="NCBI Taxonomy" id="3163298"/>
    <lineage>
        <taxon>Bacteria</taxon>
        <taxon>Pseudomonadati</taxon>
        <taxon>Bacteroidota</taxon>
        <taxon>Flavobacteriia</taxon>
        <taxon>Flavobacteriales</taxon>
        <taxon>Flavobacteriaceae</taxon>
        <taxon>Flavobacterium</taxon>
    </lineage>
</organism>
<dbReference type="RefSeq" id="WP_408086332.1">
    <property type="nucleotide sequence ID" value="NZ_JBELPZ010000035.1"/>
</dbReference>
<sequence>KAKDYGIMALLAHSQTHPWDLFRFLLFSRFTRTVYLLSFSGFLLGKSYAERKRCRTVTDGRTGRRYKNDCII</sequence>
<gene>
    <name evidence="1" type="ORF">ABS766_16675</name>
</gene>
<comment type="caution">
    <text evidence="1">The sequence shown here is derived from an EMBL/GenBank/DDBJ whole genome shotgun (WGS) entry which is preliminary data.</text>
</comment>
<reference evidence="1 2" key="1">
    <citation type="submission" date="2024-06" db="EMBL/GenBank/DDBJ databases">
        <authorList>
            <person name="Kaempfer P."/>
            <person name="Viver T."/>
        </authorList>
    </citation>
    <scope>NUCLEOTIDE SEQUENCE [LARGE SCALE GENOMIC DNA]</scope>
    <source>
        <strain evidence="1 2">ST-119</strain>
    </source>
</reference>
<feature type="non-terminal residue" evidence="1">
    <location>
        <position position="1"/>
    </location>
</feature>
<evidence type="ECO:0000313" key="1">
    <source>
        <dbReference type="EMBL" id="MFL9846057.1"/>
    </source>
</evidence>
<name>A0ABW8Z1A0_9FLAO</name>
<evidence type="ECO:0000313" key="2">
    <source>
        <dbReference type="Proteomes" id="UP001629156"/>
    </source>
</evidence>
<proteinExistence type="predicted"/>
<dbReference type="EMBL" id="JBELPZ010000035">
    <property type="protein sequence ID" value="MFL9846057.1"/>
    <property type="molecule type" value="Genomic_DNA"/>
</dbReference>
<protein>
    <submittedName>
        <fullName evidence="1">Uncharacterized protein</fullName>
    </submittedName>
</protein>